<dbReference type="PANTHER" id="PTHR30363:SF4">
    <property type="entry name" value="GLYCEROL-3-PHOSPHATE REGULON REPRESSOR"/>
    <property type="match status" value="1"/>
</dbReference>
<evidence type="ECO:0000256" key="3">
    <source>
        <dbReference type="ARBA" id="ARBA00023015"/>
    </source>
</evidence>
<dbReference type="InterPro" id="IPR001034">
    <property type="entry name" value="DeoR_HTH"/>
</dbReference>
<dbReference type="EMBL" id="AP026801">
    <property type="protein sequence ID" value="BDR55925.1"/>
    <property type="molecule type" value="Genomic_DNA"/>
</dbReference>
<keyword evidence="8" id="KW-1185">Reference proteome</keyword>
<dbReference type="Pfam" id="PF00455">
    <property type="entry name" value="DeoRC"/>
    <property type="match status" value="1"/>
</dbReference>
<evidence type="ECO:0000256" key="4">
    <source>
        <dbReference type="ARBA" id="ARBA00023163"/>
    </source>
</evidence>
<protein>
    <recommendedName>
        <fullName evidence="1">Lactose phosphotransferase system repressor</fullName>
    </recommendedName>
</protein>
<evidence type="ECO:0000259" key="6">
    <source>
        <dbReference type="PROSITE" id="PS51000"/>
    </source>
</evidence>
<dbReference type="InterPro" id="IPR050313">
    <property type="entry name" value="Carb_Metab_HTH_regulators"/>
</dbReference>
<dbReference type="PANTHER" id="PTHR30363">
    <property type="entry name" value="HTH-TYPE TRANSCRIPTIONAL REGULATOR SRLR-RELATED"/>
    <property type="match status" value="1"/>
</dbReference>
<keyword evidence="4" id="KW-0804">Transcription</keyword>
<evidence type="ECO:0000313" key="8">
    <source>
        <dbReference type="Proteomes" id="UP001321804"/>
    </source>
</evidence>
<dbReference type="InterPro" id="IPR014036">
    <property type="entry name" value="DeoR-like_C"/>
</dbReference>
<evidence type="ECO:0000256" key="5">
    <source>
        <dbReference type="ARBA" id="ARBA00024937"/>
    </source>
</evidence>
<dbReference type="RefSeq" id="WP_317697674.1">
    <property type="nucleotide sequence ID" value="NZ_AP026801.1"/>
</dbReference>
<name>A0AAU9D0W2_9LACO</name>
<dbReference type="Proteomes" id="UP001321804">
    <property type="component" value="Chromosome"/>
</dbReference>
<dbReference type="SUPFAM" id="SSF46785">
    <property type="entry name" value="Winged helix' DNA-binding domain"/>
    <property type="match status" value="1"/>
</dbReference>
<dbReference type="SMART" id="SM00420">
    <property type="entry name" value="HTH_DEOR"/>
    <property type="match status" value="1"/>
</dbReference>
<dbReference type="InterPro" id="IPR036390">
    <property type="entry name" value="WH_DNA-bd_sf"/>
</dbReference>
<dbReference type="KEGG" id="xak:KIMC2_04870"/>
<dbReference type="InterPro" id="IPR037171">
    <property type="entry name" value="NagB/RpiA_transferase-like"/>
</dbReference>
<proteinExistence type="predicted"/>
<comment type="function">
    <text evidence="5">Repressor of the lactose catabolism operon. Galactose-6-phosphate is the inducer.</text>
</comment>
<evidence type="ECO:0000256" key="1">
    <source>
        <dbReference type="ARBA" id="ARBA00021390"/>
    </source>
</evidence>
<keyword evidence="2" id="KW-0678">Repressor</keyword>
<sequence length="248" mass="27926">MIPYERQETILQILSKQELLKIDELQKLIPDVSISTLRRDLKELEKSNKIEYLFGGAVKLSENNGEVSMRKKVDLNREKKDVIARIAASQIHDGETVYIDSGSTCSLLLREIVSKKITIYTTSTSVFNISQEISAQIILTGGSYNPLISSLSGPLTEECLQMLYFDKSFIGVNGIDIEKGVTTPNISEATKKKLIKSHSRATYLMCDSTKFHKFSNIKAFDLKDVYVVSDKFDKSINTVSDIITDRKK</sequence>
<dbReference type="SMART" id="SM01134">
    <property type="entry name" value="DeoRC"/>
    <property type="match status" value="1"/>
</dbReference>
<dbReference type="SUPFAM" id="SSF100950">
    <property type="entry name" value="NagB/RpiA/CoA transferase-like"/>
    <property type="match status" value="1"/>
</dbReference>
<dbReference type="AlphaFoldDB" id="A0AAU9D0W2"/>
<organism evidence="7 8">
    <name type="scientific">Xylocopilactobacillus apis</name>
    <dbReference type="NCBI Taxonomy" id="2932183"/>
    <lineage>
        <taxon>Bacteria</taxon>
        <taxon>Bacillati</taxon>
        <taxon>Bacillota</taxon>
        <taxon>Bacilli</taxon>
        <taxon>Lactobacillales</taxon>
        <taxon>Lactobacillaceae</taxon>
        <taxon>Xylocopilactobacillus</taxon>
    </lineage>
</organism>
<evidence type="ECO:0000256" key="2">
    <source>
        <dbReference type="ARBA" id="ARBA00022491"/>
    </source>
</evidence>
<dbReference type="GO" id="GO:0003700">
    <property type="term" value="F:DNA-binding transcription factor activity"/>
    <property type="evidence" value="ECO:0007669"/>
    <property type="project" value="InterPro"/>
</dbReference>
<feature type="domain" description="HTH deoR-type" evidence="6">
    <location>
        <begin position="3"/>
        <end position="59"/>
    </location>
</feature>
<gene>
    <name evidence="7" type="primary">fruR_1</name>
    <name evidence="7" type="ORF">KIMC2_04870</name>
</gene>
<keyword evidence="3" id="KW-0805">Transcription regulation</keyword>
<evidence type="ECO:0000313" key="7">
    <source>
        <dbReference type="EMBL" id="BDR55925.1"/>
    </source>
</evidence>
<reference evidence="7 8" key="1">
    <citation type="journal article" date="2023" name="Microbiol. Spectr.">
        <title>Symbiosis of Carpenter Bees with Uncharacterized Lactic Acid Bacteria Showing NAD Auxotrophy.</title>
        <authorList>
            <person name="Kawasaki S."/>
            <person name="Ozawa K."/>
            <person name="Mori T."/>
            <person name="Yamamoto A."/>
            <person name="Ito M."/>
            <person name="Ohkuma M."/>
            <person name="Sakamoto M."/>
            <person name="Matsutani M."/>
        </authorList>
    </citation>
    <scope>NUCLEOTIDE SEQUENCE [LARGE SCALE GENOMIC DNA]</scope>
    <source>
        <strain evidence="7 8">KimC2</strain>
    </source>
</reference>
<dbReference type="Pfam" id="PF08220">
    <property type="entry name" value="HTH_DeoR"/>
    <property type="match status" value="1"/>
</dbReference>
<dbReference type="PROSITE" id="PS51000">
    <property type="entry name" value="HTH_DEOR_2"/>
    <property type="match status" value="1"/>
</dbReference>
<accession>A0AAU9D0W2</accession>
<dbReference type="Gene3D" id="3.40.50.1360">
    <property type="match status" value="1"/>
</dbReference>